<dbReference type="InterPro" id="IPR032286">
    <property type="entry name" value="DUF4837"/>
</dbReference>
<feature type="signal peptide" evidence="1">
    <location>
        <begin position="1"/>
        <end position="20"/>
    </location>
</feature>
<keyword evidence="1" id="KW-0732">Signal</keyword>
<evidence type="ECO:0000313" key="3">
    <source>
        <dbReference type="Proteomes" id="UP000255317"/>
    </source>
</evidence>
<organism evidence="2 3">
    <name type="scientific">Marinirhabdus gelatinilytica</name>
    <dbReference type="NCBI Taxonomy" id="1703343"/>
    <lineage>
        <taxon>Bacteria</taxon>
        <taxon>Pseudomonadati</taxon>
        <taxon>Bacteroidota</taxon>
        <taxon>Flavobacteriia</taxon>
        <taxon>Flavobacteriales</taxon>
        <taxon>Flavobacteriaceae</taxon>
    </lineage>
</organism>
<comment type="caution">
    <text evidence="2">The sequence shown here is derived from an EMBL/GenBank/DDBJ whole genome shotgun (WGS) entry which is preliminary data.</text>
</comment>
<feature type="chain" id="PRO_5016818630" evidence="1">
    <location>
        <begin position="21"/>
        <end position="324"/>
    </location>
</feature>
<name>A0A370QJH8_9FLAO</name>
<dbReference type="Proteomes" id="UP000255317">
    <property type="component" value="Unassembled WGS sequence"/>
</dbReference>
<accession>A0A370QJH8</accession>
<protein>
    <submittedName>
        <fullName evidence="2">Uncharacterized protein DUF4837</fullName>
    </submittedName>
</protein>
<evidence type="ECO:0000313" key="2">
    <source>
        <dbReference type="EMBL" id="RDK88496.1"/>
    </source>
</evidence>
<dbReference type="Pfam" id="PF16125">
    <property type="entry name" value="DUF4837"/>
    <property type="match status" value="1"/>
</dbReference>
<dbReference type="AlphaFoldDB" id="A0A370QJH8"/>
<reference evidence="2 3" key="1">
    <citation type="submission" date="2018-07" db="EMBL/GenBank/DDBJ databases">
        <title>Genomic Encyclopedia of Type Strains, Phase IV (KMG-IV): sequencing the most valuable type-strain genomes for metagenomic binning, comparative biology and taxonomic classification.</title>
        <authorList>
            <person name="Goeker M."/>
        </authorList>
    </citation>
    <scope>NUCLEOTIDE SEQUENCE [LARGE SCALE GENOMIC DNA]</scope>
    <source>
        <strain evidence="2 3">DSM 101478</strain>
    </source>
</reference>
<dbReference type="OrthoDB" id="1115230at2"/>
<keyword evidence="3" id="KW-1185">Reference proteome</keyword>
<dbReference type="PROSITE" id="PS51257">
    <property type="entry name" value="PROKAR_LIPOPROTEIN"/>
    <property type="match status" value="1"/>
</dbReference>
<dbReference type="RefSeq" id="WP_115122194.1">
    <property type="nucleotide sequence ID" value="NZ_QRAO01000001.1"/>
</dbReference>
<dbReference type="EMBL" id="QRAO01000001">
    <property type="protein sequence ID" value="RDK88496.1"/>
    <property type="molecule type" value="Genomic_DNA"/>
</dbReference>
<evidence type="ECO:0000256" key="1">
    <source>
        <dbReference type="SAM" id="SignalP"/>
    </source>
</evidence>
<gene>
    <name evidence="2" type="ORF">C8D94_101370</name>
</gene>
<proteinExistence type="predicted"/>
<sequence length="324" mass="36375">MKSIYIAFLCLLFVATSCNDGSKSKSTYRPDSVGNINSLQIVTPEELWNGEVGETIREYFAAPADGLPQDEPLYSMVQMKPSSFTDFAQRYRIFLHATLSDSTNFSLKKNSFAKPQTGAFLTAPTTGELIALIKENQEQIKAAFYASEIKEKQKRIRLSLRKLDTLQKEFGVNLKVPTAYRVAKSGGDYYWLRKNIEAGTTNIFIYEAPLSAISKDSTMADIINVRNTIGAALLPVEDGSKFITEAAYSPFLFNAELDGKQTYITKGTWEITDAYMAGPFVNYAVRDEVNDRWLIIEGFTYAPSEEKRDLQFELEAIIKSAKIN</sequence>